<dbReference type="Pfam" id="PF25583">
    <property type="entry name" value="WCX"/>
    <property type="match status" value="1"/>
</dbReference>
<dbReference type="InterPro" id="IPR036388">
    <property type="entry name" value="WH-like_DNA-bd_sf"/>
</dbReference>
<reference evidence="5 6" key="1">
    <citation type="submission" date="2018-09" db="EMBL/GenBank/DDBJ databases">
        <title>Cohnella cavernae sp. nov., isolated from a karst cave.</title>
        <authorList>
            <person name="Zhu H."/>
        </authorList>
    </citation>
    <scope>NUCLEOTIDE SEQUENCE [LARGE SCALE GENOMIC DNA]</scope>
    <source>
        <strain evidence="5 6">K2E09-144</strain>
    </source>
</reference>
<keyword evidence="6" id="KW-1185">Reference proteome</keyword>
<protein>
    <submittedName>
        <fullName evidence="5">YafY family transcriptional regulator</fullName>
    </submittedName>
</protein>
<dbReference type="InterPro" id="IPR036390">
    <property type="entry name" value="WH_DNA-bd_sf"/>
</dbReference>
<name>A0A398CQ00_9BACL</name>
<dbReference type="EMBL" id="QXJM01000039">
    <property type="protein sequence ID" value="RIE01907.1"/>
    <property type="molecule type" value="Genomic_DNA"/>
</dbReference>
<dbReference type="InterPro" id="IPR013196">
    <property type="entry name" value="HTH_11"/>
</dbReference>
<dbReference type="InterPro" id="IPR026881">
    <property type="entry name" value="WYL_dom"/>
</dbReference>
<organism evidence="5 6">
    <name type="scientific">Cohnella faecalis</name>
    <dbReference type="NCBI Taxonomy" id="2315694"/>
    <lineage>
        <taxon>Bacteria</taxon>
        <taxon>Bacillati</taxon>
        <taxon>Bacillota</taxon>
        <taxon>Bacilli</taxon>
        <taxon>Bacillales</taxon>
        <taxon>Paenibacillaceae</taxon>
        <taxon>Cohnella</taxon>
    </lineage>
</organism>
<dbReference type="SUPFAM" id="SSF46785">
    <property type="entry name" value="Winged helix' DNA-binding domain"/>
    <property type="match status" value="1"/>
</dbReference>
<dbReference type="PANTHER" id="PTHR34580">
    <property type="match status" value="1"/>
</dbReference>
<comment type="caution">
    <text evidence="5">The sequence shown here is derived from an EMBL/GenBank/DDBJ whole genome shotgun (WGS) entry which is preliminary data.</text>
</comment>
<evidence type="ECO:0000256" key="1">
    <source>
        <dbReference type="ARBA" id="ARBA00023015"/>
    </source>
</evidence>
<dbReference type="InterPro" id="IPR028349">
    <property type="entry name" value="PafC-like"/>
</dbReference>
<dbReference type="InterPro" id="IPR018356">
    <property type="entry name" value="Tscrpt_reg_HTH_DeoR_CS"/>
</dbReference>
<dbReference type="InterPro" id="IPR051534">
    <property type="entry name" value="CBASS_pafABC_assoc_protein"/>
</dbReference>
<dbReference type="InterPro" id="IPR001034">
    <property type="entry name" value="DeoR_HTH"/>
</dbReference>
<dbReference type="RefSeq" id="WP_119149958.1">
    <property type="nucleotide sequence ID" value="NZ_JBHSOV010000020.1"/>
</dbReference>
<dbReference type="PANTHER" id="PTHR34580:SF1">
    <property type="entry name" value="PROTEIN PAFC"/>
    <property type="match status" value="1"/>
</dbReference>
<dbReference type="GO" id="GO:0003700">
    <property type="term" value="F:DNA-binding transcription factor activity"/>
    <property type="evidence" value="ECO:0007669"/>
    <property type="project" value="InterPro"/>
</dbReference>
<dbReference type="Pfam" id="PF08279">
    <property type="entry name" value="HTH_11"/>
    <property type="match status" value="1"/>
</dbReference>
<evidence type="ECO:0000259" key="4">
    <source>
        <dbReference type="PROSITE" id="PS51000"/>
    </source>
</evidence>
<dbReference type="Pfam" id="PF13280">
    <property type="entry name" value="WYL"/>
    <property type="match status" value="1"/>
</dbReference>
<dbReference type="Gene3D" id="1.10.10.10">
    <property type="entry name" value="Winged helix-like DNA-binding domain superfamily/Winged helix DNA-binding domain"/>
    <property type="match status" value="1"/>
</dbReference>
<evidence type="ECO:0000256" key="2">
    <source>
        <dbReference type="ARBA" id="ARBA00023125"/>
    </source>
</evidence>
<feature type="domain" description="HTH deoR-type" evidence="4">
    <location>
        <begin position="2"/>
        <end position="57"/>
    </location>
</feature>
<accession>A0A398CQ00</accession>
<dbReference type="OrthoDB" id="9815009at2"/>
<evidence type="ECO:0000313" key="6">
    <source>
        <dbReference type="Proteomes" id="UP000266340"/>
    </source>
</evidence>
<dbReference type="AlphaFoldDB" id="A0A398CQ00"/>
<dbReference type="PROSITE" id="PS52050">
    <property type="entry name" value="WYL"/>
    <property type="match status" value="1"/>
</dbReference>
<evidence type="ECO:0000256" key="3">
    <source>
        <dbReference type="ARBA" id="ARBA00023163"/>
    </source>
</evidence>
<dbReference type="PIRSF" id="PIRSF016838">
    <property type="entry name" value="PafC"/>
    <property type="match status" value="1"/>
</dbReference>
<keyword evidence="2" id="KW-0238">DNA-binding</keyword>
<gene>
    <name evidence="5" type="ORF">D3H35_14095</name>
</gene>
<dbReference type="PROSITE" id="PS00894">
    <property type="entry name" value="HTH_DEOR_1"/>
    <property type="match status" value="1"/>
</dbReference>
<proteinExistence type="predicted"/>
<dbReference type="GO" id="GO:0003677">
    <property type="term" value="F:DNA binding"/>
    <property type="evidence" value="ECO:0007669"/>
    <property type="project" value="UniProtKB-KW"/>
</dbReference>
<sequence>MRAGRLLVILASLQRYGRRTAKELAEELEVSERTIHRDMEALSASGIPIYAVRGAQGGWVMQEGYRSRLTGLTTEEIRSLLMLQSSSVVKDLGLGGDMRNAFNKLLSALPDAARTDAEFVRERIHVDGAGWHSADPEENRHLAVVQEAAWTERKLRFTYRQPGSSEDKERTACPLGLVAKQSVWYMIAAAEEGDEPRTYRISRIRTAELSDQSFERPKDFALADYWERSTLLFKASLPRYPATVKIAAGAAERFRRERYVRVAEESPAEDGSIEAKAEFHTMESALEIVLAYGRRIRVIAPAALAEAVAAEACAIAALYEDA</sequence>
<dbReference type="Proteomes" id="UP000266340">
    <property type="component" value="Unassembled WGS sequence"/>
</dbReference>
<keyword evidence="1" id="KW-0805">Transcription regulation</keyword>
<dbReference type="PROSITE" id="PS51000">
    <property type="entry name" value="HTH_DEOR_2"/>
    <property type="match status" value="1"/>
</dbReference>
<dbReference type="InterPro" id="IPR057727">
    <property type="entry name" value="WCX_dom"/>
</dbReference>
<keyword evidence="3" id="KW-0804">Transcription</keyword>
<evidence type="ECO:0000313" key="5">
    <source>
        <dbReference type="EMBL" id="RIE01907.1"/>
    </source>
</evidence>